<evidence type="ECO:0008006" key="4">
    <source>
        <dbReference type="Google" id="ProtNLM"/>
    </source>
</evidence>
<reference evidence="2" key="1">
    <citation type="submission" date="2023-08" db="EMBL/GenBank/DDBJ databases">
        <title>Pelteobagrus vachellii genome.</title>
        <authorList>
            <person name="Liu H."/>
        </authorList>
    </citation>
    <scope>NUCLEOTIDE SEQUENCE</scope>
    <source>
        <strain evidence="2">PRFRI_2022a</strain>
        <tissue evidence="2">Muscle</tissue>
    </source>
</reference>
<name>A0AA88NAT1_TACVA</name>
<organism evidence="2 3">
    <name type="scientific">Tachysurus vachellii</name>
    <name type="common">Darkbarbel catfish</name>
    <name type="synonym">Pelteobagrus vachellii</name>
    <dbReference type="NCBI Taxonomy" id="175792"/>
    <lineage>
        <taxon>Eukaryota</taxon>
        <taxon>Metazoa</taxon>
        <taxon>Chordata</taxon>
        <taxon>Craniata</taxon>
        <taxon>Vertebrata</taxon>
        <taxon>Euteleostomi</taxon>
        <taxon>Actinopterygii</taxon>
        <taxon>Neopterygii</taxon>
        <taxon>Teleostei</taxon>
        <taxon>Ostariophysi</taxon>
        <taxon>Siluriformes</taxon>
        <taxon>Bagridae</taxon>
        <taxon>Tachysurus</taxon>
    </lineage>
</organism>
<dbReference type="InterPro" id="IPR029365">
    <property type="entry name" value="TMEM238"/>
</dbReference>
<feature type="transmembrane region" description="Helical" evidence="1">
    <location>
        <begin position="47"/>
        <end position="68"/>
    </location>
</feature>
<keyword evidence="1" id="KW-0812">Transmembrane</keyword>
<feature type="transmembrane region" description="Helical" evidence="1">
    <location>
        <begin position="12"/>
        <end position="35"/>
    </location>
</feature>
<dbReference type="Proteomes" id="UP001187315">
    <property type="component" value="Unassembled WGS sequence"/>
</dbReference>
<evidence type="ECO:0000313" key="2">
    <source>
        <dbReference type="EMBL" id="KAK2854863.1"/>
    </source>
</evidence>
<keyword evidence="1" id="KW-0472">Membrane</keyword>
<proteinExistence type="predicted"/>
<evidence type="ECO:0000256" key="1">
    <source>
        <dbReference type="SAM" id="Phobius"/>
    </source>
</evidence>
<keyword evidence="3" id="KW-1185">Reference proteome</keyword>
<accession>A0AA88NAT1</accession>
<dbReference type="EMBL" id="JAVHJS010000006">
    <property type="protein sequence ID" value="KAK2854863.1"/>
    <property type="molecule type" value="Genomic_DNA"/>
</dbReference>
<dbReference type="AlphaFoldDB" id="A0AA88NAT1"/>
<evidence type="ECO:0000313" key="3">
    <source>
        <dbReference type="Proteomes" id="UP001187315"/>
    </source>
</evidence>
<sequence length="105" mass="11499">MSAENEGLTHCKIILVFAITMDLIGITILLVGVFVTLEIKGQDFGDLLVYSGVLLVLTSMIAWVMWYSGNIEGLSITKDLGTKHSAVDRLAHTLSLRIRGSRHAK</sequence>
<keyword evidence="1" id="KW-1133">Transmembrane helix</keyword>
<dbReference type="Pfam" id="PF15125">
    <property type="entry name" value="TMEM238"/>
    <property type="match status" value="1"/>
</dbReference>
<comment type="caution">
    <text evidence="2">The sequence shown here is derived from an EMBL/GenBank/DDBJ whole genome shotgun (WGS) entry which is preliminary data.</text>
</comment>
<gene>
    <name evidence="2" type="ORF">Q7C36_006732</name>
</gene>
<dbReference type="PANTHER" id="PTHR28613">
    <property type="entry name" value="SI:CH211-232M10.4-RELATED"/>
    <property type="match status" value="1"/>
</dbReference>
<dbReference type="PANTHER" id="PTHR28613:SF5">
    <property type="entry name" value="TRANSMEMBRANE PROTEIN 238"/>
    <property type="match status" value="1"/>
</dbReference>
<protein>
    <recommendedName>
        <fullName evidence="4">Transmembrane protein 238</fullName>
    </recommendedName>
</protein>